<feature type="domain" description="VWFA" evidence="2">
    <location>
        <begin position="2142"/>
        <end position="2358"/>
    </location>
</feature>
<evidence type="ECO:0000256" key="1">
    <source>
        <dbReference type="SAM" id="MobiDB-lite"/>
    </source>
</evidence>
<dbReference type="InterPro" id="IPR027417">
    <property type="entry name" value="P-loop_NTPase"/>
</dbReference>
<feature type="compositionally biased region" description="Acidic residues" evidence="1">
    <location>
        <begin position="1"/>
        <end position="15"/>
    </location>
</feature>
<dbReference type="Pfam" id="PF13519">
    <property type="entry name" value="VWA_2"/>
    <property type="match status" value="1"/>
</dbReference>
<organism evidence="3 4">
    <name type="scientific">Exidia glandulosa HHB12029</name>
    <dbReference type="NCBI Taxonomy" id="1314781"/>
    <lineage>
        <taxon>Eukaryota</taxon>
        <taxon>Fungi</taxon>
        <taxon>Dikarya</taxon>
        <taxon>Basidiomycota</taxon>
        <taxon>Agaricomycotina</taxon>
        <taxon>Agaricomycetes</taxon>
        <taxon>Auriculariales</taxon>
        <taxon>Exidiaceae</taxon>
        <taxon>Exidia</taxon>
    </lineage>
</organism>
<dbReference type="InterPro" id="IPR002035">
    <property type="entry name" value="VWF_A"/>
</dbReference>
<dbReference type="PROSITE" id="PS50234">
    <property type="entry name" value="VWFA"/>
    <property type="match status" value="1"/>
</dbReference>
<dbReference type="STRING" id="1314781.A0A165QM90"/>
<dbReference type="EMBL" id="KV425882">
    <property type="protein sequence ID" value="KZW03814.1"/>
    <property type="molecule type" value="Genomic_DNA"/>
</dbReference>
<accession>A0A165QM90</accession>
<feature type="region of interest" description="Disordered" evidence="1">
    <location>
        <begin position="1"/>
        <end position="60"/>
    </location>
</feature>
<proteinExistence type="predicted"/>
<dbReference type="Gene3D" id="3.40.50.410">
    <property type="entry name" value="von Willebrand factor, type A domain"/>
    <property type="match status" value="1"/>
</dbReference>
<name>A0A165QM90_EXIGL</name>
<evidence type="ECO:0000313" key="4">
    <source>
        <dbReference type="Proteomes" id="UP000077266"/>
    </source>
</evidence>
<feature type="compositionally biased region" description="Basic and acidic residues" evidence="1">
    <location>
        <begin position="521"/>
        <end position="540"/>
    </location>
</feature>
<dbReference type="SUPFAM" id="SSF52540">
    <property type="entry name" value="P-loop containing nucleoside triphosphate hydrolases"/>
    <property type="match status" value="1"/>
</dbReference>
<evidence type="ECO:0000259" key="2">
    <source>
        <dbReference type="PROSITE" id="PS50234"/>
    </source>
</evidence>
<dbReference type="Proteomes" id="UP000077266">
    <property type="component" value="Unassembled WGS sequence"/>
</dbReference>
<dbReference type="PANTHER" id="PTHR22796">
    <property type="entry name" value="URG4-RELATED"/>
    <property type="match status" value="1"/>
</dbReference>
<dbReference type="PANTHER" id="PTHR22796:SF1">
    <property type="entry name" value="VWFA DOMAIN-CONTAINING PROTEIN"/>
    <property type="match status" value="1"/>
</dbReference>
<evidence type="ECO:0000313" key="3">
    <source>
        <dbReference type="EMBL" id="KZW03814.1"/>
    </source>
</evidence>
<dbReference type="Gene3D" id="3.40.50.300">
    <property type="entry name" value="P-loop containing nucleotide triphosphate hydrolases"/>
    <property type="match status" value="1"/>
</dbReference>
<sequence length="2370" mass="261723">MDEPDSPDVQMDEPDTPTQNPTANVGATAMEPTNDSDTDARKQTVNDDGLLEVATNAPTTIASVIVHKPVEAVITEYAAPDSSSHGTEDSTFAVPYPKTKDSLNVVDNGSSITDKPMPGHEDAARAAREKMGPPSGRQSRMSVFEEESTVGDDDFYDAMQSVSAESRPQSRMSVTMQDVMDDEVPVPDLPKFDNEALDLVHRVQGMYRLLDLVAEESSSGLIEKVIMDAEGMKKLMEKLSPGAYTSMTKVNFRALDTAVLHPVGVYGSKESIVQFLLSGGKVDAETAELLVKDRSSAAVDVPSLRSGLYVVHPDASNADGQVIYVIYWPEDTTWEDDAGPGVKRNRVTFMRFLTKLCDQLLVFISPEHSAKLVWGDDSDAEEDEEMDDGEENNRVFSFQVKKTTEQEDSVEVFPGFTIKDHILQPARMPAGVKGDYTPRLVGGELQQGVMTASFVEGRVEKRVILSQYYPTRLASELRNVNCLKLGKDISAEGITILVNNGLRTAAPEVCKQWEKQLRDIEETKKKETGDAEKNSRERSDMAQQQVARIFNLEAIEIVKARYRDHHVSAVVETILRSRISPSGPASGIADPVVPSRAHEGTHEETSEAEHGPPGNDHHVRPVHPAESDEDAIAKIIDDWKQLLTKYPDLQRRLNEFCETSWTKLLMSDANYANLKARFVAGLEYATMAESIYDDDDAELATHIMSGRSAKLPERYQRPKGFLNQAMSLGKGLLGIGSEVAVDPKTMPDPAFLDFVMKNSKGRSWLEPVVNLVVQTCADVWIRNIGQQTQRTSHEAAFYIERARKEVAKGDIERAADTRVEKARRTFLEDIQAHLLDQPGRSLTLERVGRVKSAWNSYSDQYDVKGYLLIPHSPSIKYEIHFLSIPPHDQTAIRSDPSVLPTPQMPKSNTIAFRMPLSTTIRHVQLIDTDKVLLICETAFELSIFVEKRSSLPNAVENYKPRRPLKREKLAANTLISYDEGSRLVAILSADAARCLIHIYVIDDKDCSVRQRGSPVDITRWLGDCPDGVTNMCFATGSSQEELCIVEQSGRARMFSLVTETCRPAFVQLPATPSQLFSAPDGSCLVVLYPNRAAVAYHCDRFGSSEGIVLSLPENWIASAPILTSFVTRSCIHLLDLDLADRACKSVRLRIQKRSSEFHLRKDQHNDATHAVAETAHNCLVECLSDVWTRFPVVPAIGQDTLSVGQAPARITYICEDHHDRFQGHFGSLVRRFERTTRKPTQRLLEKISVDAMSFENLLAAGISWRLSSIRAGDWIIKSICLLPLQIAVARDNRFLPLKNGVWSSALEQHMLGSSVKQVADNITFGWYESIFTHYDKPVKVVSSMGEQSTGKSYMLAHLVDTSFAGSAMRCTEGVWMCVTPTTSTLFVALDFEGVHSLERSVQEDALLVLFNAAISNLILFRNNFAMSRNIAGMFTSFQSSSSLFDPAANPSLFQSCLVIIIKDVVDADTQGIVQEFEDKFQRIVTDEQDANFLTRLHRGQLRIIPWPVIESRKYYTAYSRLRTELVNQPVSHPRAGAFLHTMKTLMAKIKACDWGALDQNLAVHRADQLRSSLHNALVYGLDESMEPLTDLDTNTSIPHGDSSTVFYLCGPVFNILDDPAQREAALATICAAVGSIPERQDIADEDWMANLTTRVENLLDARISHVKDWVAVNATRFEGHADIQQLVRIMDAGTLELRESVSVCRSECAECYLLCTLSKRHAGPHNCQAGHSCKHDCSFVDEHDDGRVHCGLPGGHSGKHMCEVGLHLCGQRCALHGKPGCLSSCMKHADHADEGHLCSARTHGCGQLCSLSSTGLCGERCAIAHDEPHSTHTCKAKGCAHTCQLCKRLCSSPDHFHGQHETVTHLCGQEHACNRICTSEGYCEVSTDPIAVESTFTGRHDTFQFTKYSQSFKKLVCAVPIPAGQTEHRGGHVHDIQSAKPFHYCTEICPSCGYVCNLPFGHPQREHETAHGSMSQTEWVIEGDGDASVEVGGHVFGQRDVGAPMLCSVYCSSLGRHAHIDICKTAQNAICGGRDYEHIHERMHPNPQQPKDFITHKLFWQRSGFKDPYSREDQTAFASCDAMCAAPEHAANDANAAQPSYCTLPLFHAPHAPTPAPATGYVSNDGHVFPCANPAVTNQTYHIVFVIDRSTSMGYTDILPLAGTPVTNLIARHTNNRLGAVYSAVYTMWAARHGAGAALRRDAYSVILFSNTATTIVENDLASDPGTLLGRLLGHAPVWGTDFDNALRETQRVMEAQWNNDRAPVVIFLSDGECDLTDALVTDMCRRAVVLGKPLAFHAVSFGRAEWSDTLDLMAHLAREVYRTAPGGGANADTQCTSTRALDTVRLAETFIGIADSLKKPRAALVRSGR</sequence>
<feature type="region of interest" description="Disordered" evidence="1">
    <location>
        <begin position="521"/>
        <end position="543"/>
    </location>
</feature>
<feature type="compositionally biased region" description="Polar residues" evidence="1">
    <location>
        <begin position="16"/>
        <end position="35"/>
    </location>
</feature>
<dbReference type="CDD" id="cd00198">
    <property type="entry name" value="vWFA"/>
    <property type="match status" value="1"/>
</dbReference>
<feature type="region of interest" description="Disordered" evidence="1">
    <location>
        <begin position="580"/>
        <end position="625"/>
    </location>
</feature>
<gene>
    <name evidence="3" type="ORF">EXIGLDRAFT_4132</name>
</gene>
<dbReference type="SUPFAM" id="SSF53300">
    <property type="entry name" value="vWA-like"/>
    <property type="match status" value="1"/>
</dbReference>
<keyword evidence="4" id="KW-1185">Reference proteome</keyword>
<protein>
    <recommendedName>
        <fullName evidence="2">VWFA domain-containing protein</fullName>
    </recommendedName>
</protein>
<dbReference type="SMART" id="SM00327">
    <property type="entry name" value="VWA"/>
    <property type="match status" value="1"/>
</dbReference>
<dbReference type="InParanoid" id="A0A165QM90"/>
<feature type="compositionally biased region" description="Basic and acidic residues" evidence="1">
    <location>
        <begin position="596"/>
        <end position="625"/>
    </location>
</feature>
<dbReference type="InterPro" id="IPR036465">
    <property type="entry name" value="vWFA_dom_sf"/>
</dbReference>
<reference evidence="3 4" key="1">
    <citation type="journal article" date="2016" name="Mol. Biol. Evol.">
        <title>Comparative Genomics of Early-Diverging Mushroom-Forming Fungi Provides Insights into the Origins of Lignocellulose Decay Capabilities.</title>
        <authorList>
            <person name="Nagy L.G."/>
            <person name="Riley R."/>
            <person name="Tritt A."/>
            <person name="Adam C."/>
            <person name="Daum C."/>
            <person name="Floudas D."/>
            <person name="Sun H."/>
            <person name="Yadav J.S."/>
            <person name="Pangilinan J."/>
            <person name="Larsson K.H."/>
            <person name="Matsuura K."/>
            <person name="Barry K."/>
            <person name="Labutti K."/>
            <person name="Kuo R."/>
            <person name="Ohm R.A."/>
            <person name="Bhattacharya S.S."/>
            <person name="Shirouzu T."/>
            <person name="Yoshinaga Y."/>
            <person name="Martin F.M."/>
            <person name="Grigoriev I.V."/>
            <person name="Hibbett D.S."/>
        </authorList>
    </citation>
    <scope>NUCLEOTIDE SEQUENCE [LARGE SCALE GENOMIC DNA]</scope>
    <source>
        <strain evidence="3 4">HHB12029</strain>
    </source>
</reference>
<dbReference type="OrthoDB" id="2343366at2759"/>